<reference evidence="3" key="1">
    <citation type="submission" date="2019-07" db="EMBL/GenBank/DDBJ databases">
        <title>De Novo Assembly of kiwifruit Actinidia rufa.</title>
        <authorList>
            <person name="Sugita-Konishi S."/>
            <person name="Sato K."/>
            <person name="Mori E."/>
            <person name="Abe Y."/>
            <person name="Kisaki G."/>
            <person name="Hamano K."/>
            <person name="Suezawa K."/>
            <person name="Otani M."/>
            <person name="Fukuda T."/>
            <person name="Manabe T."/>
            <person name="Gomi K."/>
            <person name="Tabuchi M."/>
            <person name="Akimitsu K."/>
            <person name="Kataoka I."/>
        </authorList>
    </citation>
    <scope>NUCLEOTIDE SEQUENCE [LARGE SCALE GENOMIC DNA]</scope>
    <source>
        <strain evidence="3">cv. Fuchu</strain>
    </source>
</reference>
<organism evidence="2 3">
    <name type="scientific">Actinidia rufa</name>
    <dbReference type="NCBI Taxonomy" id="165716"/>
    <lineage>
        <taxon>Eukaryota</taxon>
        <taxon>Viridiplantae</taxon>
        <taxon>Streptophyta</taxon>
        <taxon>Embryophyta</taxon>
        <taxon>Tracheophyta</taxon>
        <taxon>Spermatophyta</taxon>
        <taxon>Magnoliopsida</taxon>
        <taxon>eudicotyledons</taxon>
        <taxon>Gunneridae</taxon>
        <taxon>Pentapetalae</taxon>
        <taxon>asterids</taxon>
        <taxon>Ericales</taxon>
        <taxon>Actinidiaceae</taxon>
        <taxon>Actinidia</taxon>
    </lineage>
</organism>
<evidence type="ECO:0000313" key="3">
    <source>
        <dbReference type="Proteomes" id="UP000585474"/>
    </source>
</evidence>
<sequence>METKSLDVFIGSGTVGSGFGFGFAMGSTRGQEFIRLYGSNYSPWAKSVEDYMMAKGKLENAQIRLCMWNTTEPQISSSLVSLTSAKQVWDQVNEMFSRVGNLRHSYNLHQTFFSLTLGDISLKDYYVRFQAVCEEINQSEPISSDVVVMQRQQESMWVASFLSGFDGAHSQILGAKEFPSFSEVFRATLPFVVPSPTDCSALVASIGPSRLSGPYRPPGFGHSRPSRPGDNYPRDGHSFGCGGRDSGGGGCGSSDLHSLHLGQLPRFLAFQSSSTTATLAQTSASTACVATPNPRDNDCGVSAHMTGTSSIMSDISPANHPSHVTLTDGSTSDVTRSAALRPPVDPYQLHCCLGYPSLHNSKKMAPTCQLVQPLHMKSVSLVNTIVSCPPRVERFMSSPFRSLLSFSILPPDPSHYLSTSVPSMSRSPKVPGPSENPLQVYVLQKKSLVAQLLVPLSSIQHGDSYTPFVASALVDPNSLLIALRKGEKGQVCRLCKALYGLQHSPRPLFISYRRLVRQLKYLTITRPKIAFAVSVVSQFMSATPHSTHTEAALRIVRHI</sequence>
<feature type="region of interest" description="Disordered" evidence="1">
    <location>
        <begin position="214"/>
        <end position="243"/>
    </location>
</feature>
<dbReference type="PANTHER" id="PTHR11439">
    <property type="entry name" value="GAG-POL-RELATED RETROTRANSPOSON"/>
    <property type="match status" value="1"/>
</dbReference>
<dbReference type="Proteomes" id="UP000585474">
    <property type="component" value="Unassembled WGS sequence"/>
</dbReference>
<gene>
    <name evidence="2" type="ORF">Acr_00g0048770</name>
</gene>
<keyword evidence="3" id="KW-1185">Reference proteome</keyword>
<proteinExistence type="predicted"/>
<name>A0A7J0DKA9_9ERIC</name>
<evidence type="ECO:0000313" key="2">
    <source>
        <dbReference type="EMBL" id="GFS36933.1"/>
    </source>
</evidence>
<dbReference type="PANTHER" id="PTHR11439:SF470">
    <property type="entry name" value="CYSTEINE-RICH RLK (RECEPTOR-LIKE PROTEIN KINASE) 8"/>
    <property type="match status" value="1"/>
</dbReference>
<dbReference type="EMBL" id="BJWL01000267">
    <property type="protein sequence ID" value="GFS36933.1"/>
    <property type="molecule type" value="Genomic_DNA"/>
</dbReference>
<protein>
    <recommendedName>
        <fullName evidence="4">Retrotransposon gag domain-containing protein</fullName>
    </recommendedName>
</protein>
<accession>A0A7J0DKA9</accession>
<dbReference type="AlphaFoldDB" id="A0A7J0DKA9"/>
<dbReference type="OrthoDB" id="1737256at2759"/>
<comment type="caution">
    <text evidence="2">The sequence shown here is derived from an EMBL/GenBank/DDBJ whole genome shotgun (WGS) entry which is preliminary data.</text>
</comment>
<evidence type="ECO:0000256" key="1">
    <source>
        <dbReference type="SAM" id="MobiDB-lite"/>
    </source>
</evidence>
<evidence type="ECO:0008006" key="4">
    <source>
        <dbReference type="Google" id="ProtNLM"/>
    </source>
</evidence>